<dbReference type="InterPro" id="IPR038765">
    <property type="entry name" value="Papain-like_cys_pep_sf"/>
</dbReference>
<evidence type="ECO:0000256" key="3">
    <source>
        <dbReference type="ARBA" id="ARBA00012759"/>
    </source>
</evidence>
<dbReference type="PROSITE" id="PS50235">
    <property type="entry name" value="USP_3"/>
    <property type="match status" value="1"/>
</dbReference>
<evidence type="ECO:0000256" key="6">
    <source>
        <dbReference type="ARBA" id="ARBA00022801"/>
    </source>
</evidence>
<comment type="similarity">
    <text evidence="2">Belongs to the peptidase C19 family.</text>
</comment>
<dbReference type="PROSITE" id="PS00973">
    <property type="entry name" value="USP_2"/>
    <property type="match status" value="1"/>
</dbReference>
<dbReference type="EMBL" id="OE843505">
    <property type="protein sequence ID" value="CAD7603317.1"/>
    <property type="molecule type" value="Genomic_DNA"/>
</dbReference>
<dbReference type="SUPFAM" id="SSF54001">
    <property type="entry name" value="Cysteine proteinases"/>
    <property type="match status" value="1"/>
</dbReference>
<evidence type="ECO:0000256" key="1">
    <source>
        <dbReference type="ARBA" id="ARBA00000707"/>
    </source>
</evidence>
<keyword evidence="4" id="KW-0645">Protease</keyword>
<evidence type="ECO:0000259" key="9">
    <source>
        <dbReference type="PROSITE" id="PS50235"/>
    </source>
</evidence>
<dbReference type="GO" id="GO:0005829">
    <property type="term" value="C:cytosol"/>
    <property type="evidence" value="ECO:0007669"/>
    <property type="project" value="TreeGrafter"/>
</dbReference>
<keyword evidence="5" id="KW-0833">Ubl conjugation pathway</keyword>
<evidence type="ECO:0000256" key="8">
    <source>
        <dbReference type="SAM" id="Phobius"/>
    </source>
</evidence>
<gene>
    <name evidence="10" type="ORF">TGEB3V08_LOCUS8714</name>
</gene>
<dbReference type="InterPro" id="IPR028889">
    <property type="entry name" value="USP"/>
</dbReference>
<keyword evidence="7" id="KW-0788">Thiol protease</keyword>
<dbReference type="EC" id="3.4.19.12" evidence="3"/>
<evidence type="ECO:0000256" key="2">
    <source>
        <dbReference type="ARBA" id="ARBA00009085"/>
    </source>
</evidence>
<evidence type="ECO:0000256" key="7">
    <source>
        <dbReference type="ARBA" id="ARBA00022807"/>
    </source>
</evidence>
<sequence>MGLLGLIWDFRPLKSSVSIRQLLQVLTMFEDNIVLFATLVLGAATLGIFVLWGPGSFLPRRKRGQVVGLVNLGHTCFLNTLLQALASCPQYIDWLQHNNKGGNLTTSLHHVLQIVNGSDKDAEDPFTPSLLIRALSKHGWVISSGQQDAHELFQVMMETLEEEMLEGSTEECSLSDVLENCPEGVDAHSKKRRLKTKDYPEVVEVLSKATGPQTEDCPRVLEIHSDTTGLRTSSLFHTRVFCSTSNPEMRRRLASSSVPPSPFQGLLTSQLICTQCGYKSAVHYDKFDSLPLSLPAGMMTLKPTSLVYLLESFVATELVRGVKCEGCKEPLSSVLKSLNFGKLPQCLCFHISRTAWQDSGHAYKRHDFIEFPQLLCMEPYLYPHCRGEQQSLFPLKKPREEPVSSTSLRLKHWYQLVAVVVHIGDAHSGHFATYRRVTSKLRSSWWYTSDRNVRKCSVMEVMQSSAYMLFYTRTSLTSQSILAANCCSVY</sequence>
<evidence type="ECO:0000313" key="10">
    <source>
        <dbReference type="EMBL" id="CAD7603317.1"/>
    </source>
</evidence>
<feature type="transmembrane region" description="Helical" evidence="8">
    <location>
        <begin position="33"/>
        <end position="53"/>
    </location>
</feature>
<keyword evidence="8" id="KW-0472">Membrane</keyword>
<name>A0A7R9K427_TIMGE</name>
<dbReference type="InterPro" id="IPR050164">
    <property type="entry name" value="Peptidase_C19"/>
</dbReference>
<dbReference type="AlphaFoldDB" id="A0A7R9K427"/>
<dbReference type="PANTHER" id="PTHR24006">
    <property type="entry name" value="UBIQUITIN CARBOXYL-TERMINAL HYDROLASE"/>
    <property type="match status" value="1"/>
</dbReference>
<dbReference type="CDD" id="cd02662">
    <property type="entry name" value="Peptidase_C19F"/>
    <property type="match status" value="1"/>
</dbReference>
<dbReference type="GO" id="GO:0006508">
    <property type="term" value="P:proteolysis"/>
    <property type="evidence" value="ECO:0007669"/>
    <property type="project" value="UniProtKB-KW"/>
</dbReference>
<reference evidence="10" key="1">
    <citation type="submission" date="2020-11" db="EMBL/GenBank/DDBJ databases">
        <authorList>
            <person name="Tran Van P."/>
        </authorList>
    </citation>
    <scope>NUCLEOTIDE SEQUENCE</scope>
</reference>
<dbReference type="Pfam" id="PF00443">
    <property type="entry name" value="UCH"/>
    <property type="match status" value="1"/>
</dbReference>
<dbReference type="GO" id="GO:0004843">
    <property type="term" value="F:cysteine-type deubiquitinase activity"/>
    <property type="evidence" value="ECO:0007669"/>
    <property type="project" value="UniProtKB-EC"/>
</dbReference>
<dbReference type="Gene3D" id="3.90.70.10">
    <property type="entry name" value="Cysteine proteinases"/>
    <property type="match status" value="1"/>
</dbReference>
<evidence type="ECO:0000256" key="4">
    <source>
        <dbReference type="ARBA" id="ARBA00022670"/>
    </source>
</evidence>
<keyword evidence="8" id="KW-1133">Transmembrane helix</keyword>
<keyword evidence="8" id="KW-0812">Transmembrane</keyword>
<feature type="domain" description="USP" evidence="9">
    <location>
        <begin position="67"/>
        <end position="474"/>
    </location>
</feature>
<proteinExistence type="inferred from homology"/>
<evidence type="ECO:0000256" key="5">
    <source>
        <dbReference type="ARBA" id="ARBA00022786"/>
    </source>
</evidence>
<comment type="catalytic activity">
    <reaction evidence="1">
        <text>Thiol-dependent hydrolysis of ester, thioester, amide, peptide and isopeptide bonds formed by the C-terminal Gly of ubiquitin (a 76-residue protein attached to proteins as an intracellular targeting signal).</text>
        <dbReference type="EC" id="3.4.19.12"/>
    </reaction>
</comment>
<keyword evidence="6" id="KW-0378">Hydrolase</keyword>
<dbReference type="InterPro" id="IPR001394">
    <property type="entry name" value="Peptidase_C19_UCH"/>
</dbReference>
<protein>
    <recommendedName>
        <fullName evidence="3">ubiquitinyl hydrolase 1</fullName>
        <ecNumber evidence="3">3.4.19.12</ecNumber>
    </recommendedName>
</protein>
<accession>A0A7R9K427</accession>
<organism evidence="10">
    <name type="scientific">Timema genevievae</name>
    <name type="common">Walking stick</name>
    <dbReference type="NCBI Taxonomy" id="629358"/>
    <lineage>
        <taxon>Eukaryota</taxon>
        <taxon>Metazoa</taxon>
        <taxon>Ecdysozoa</taxon>
        <taxon>Arthropoda</taxon>
        <taxon>Hexapoda</taxon>
        <taxon>Insecta</taxon>
        <taxon>Pterygota</taxon>
        <taxon>Neoptera</taxon>
        <taxon>Polyneoptera</taxon>
        <taxon>Phasmatodea</taxon>
        <taxon>Timematodea</taxon>
        <taxon>Timematoidea</taxon>
        <taxon>Timematidae</taxon>
        <taxon>Timema</taxon>
    </lineage>
</organism>
<dbReference type="PANTHER" id="PTHR24006:SF888">
    <property type="entry name" value="UBIQUITIN CARBOXYL-TERMINAL HYDROLASE 30"/>
    <property type="match status" value="1"/>
</dbReference>
<dbReference type="GO" id="GO:0005634">
    <property type="term" value="C:nucleus"/>
    <property type="evidence" value="ECO:0007669"/>
    <property type="project" value="TreeGrafter"/>
</dbReference>
<dbReference type="InterPro" id="IPR018200">
    <property type="entry name" value="USP_CS"/>
</dbReference>
<dbReference type="GO" id="GO:0016579">
    <property type="term" value="P:protein deubiquitination"/>
    <property type="evidence" value="ECO:0007669"/>
    <property type="project" value="InterPro"/>
</dbReference>